<accession>A0ACC0SHD0</accession>
<gene>
    <name evidence="1" type="ORF">POPTR_009G091950v4</name>
</gene>
<protein>
    <submittedName>
        <fullName evidence="1">Uncharacterized protein</fullName>
    </submittedName>
</protein>
<evidence type="ECO:0000313" key="1">
    <source>
        <dbReference type="EMBL" id="KAI9388624.1"/>
    </source>
</evidence>
<dbReference type="Proteomes" id="UP000006729">
    <property type="component" value="Chromosome 9"/>
</dbReference>
<name>A0ACC0SHD0_POPTR</name>
<reference evidence="1 2" key="1">
    <citation type="journal article" date="2006" name="Science">
        <title>The genome of black cottonwood, Populus trichocarpa (Torr. &amp; Gray).</title>
        <authorList>
            <person name="Tuskan G.A."/>
            <person name="Difazio S."/>
            <person name="Jansson S."/>
            <person name="Bohlmann J."/>
            <person name="Grigoriev I."/>
            <person name="Hellsten U."/>
            <person name="Putnam N."/>
            <person name="Ralph S."/>
            <person name="Rombauts S."/>
            <person name="Salamov A."/>
            <person name="Schein J."/>
            <person name="Sterck L."/>
            <person name="Aerts A."/>
            <person name="Bhalerao R.R."/>
            <person name="Bhalerao R.P."/>
            <person name="Blaudez D."/>
            <person name="Boerjan W."/>
            <person name="Brun A."/>
            <person name="Brunner A."/>
            <person name="Busov V."/>
            <person name="Campbell M."/>
            <person name="Carlson J."/>
            <person name="Chalot M."/>
            <person name="Chapman J."/>
            <person name="Chen G.L."/>
            <person name="Cooper D."/>
            <person name="Coutinho P.M."/>
            <person name="Couturier J."/>
            <person name="Covert S."/>
            <person name="Cronk Q."/>
            <person name="Cunningham R."/>
            <person name="Davis J."/>
            <person name="Degroeve S."/>
            <person name="Dejardin A."/>
            <person name="Depamphilis C."/>
            <person name="Detter J."/>
            <person name="Dirks B."/>
            <person name="Dubchak I."/>
            <person name="Duplessis S."/>
            <person name="Ehlting J."/>
            <person name="Ellis B."/>
            <person name="Gendler K."/>
            <person name="Goodstein D."/>
            <person name="Gribskov M."/>
            <person name="Grimwood J."/>
            <person name="Groover A."/>
            <person name="Gunter L."/>
            <person name="Hamberger B."/>
            <person name="Heinze B."/>
            <person name="Helariutta Y."/>
            <person name="Henrissat B."/>
            <person name="Holligan D."/>
            <person name="Holt R."/>
            <person name="Huang W."/>
            <person name="Islam-Faridi N."/>
            <person name="Jones S."/>
            <person name="Jones-Rhoades M."/>
            <person name="Jorgensen R."/>
            <person name="Joshi C."/>
            <person name="Kangasjarvi J."/>
            <person name="Karlsson J."/>
            <person name="Kelleher C."/>
            <person name="Kirkpatrick R."/>
            <person name="Kirst M."/>
            <person name="Kohler A."/>
            <person name="Kalluri U."/>
            <person name="Larimer F."/>
            <person name="Leebens-Mack J."/>
            <person name="Leple J.C."/>
            <person name="Locascio P."/>
            <person name="Lou Y."/>
            <person name="Lucas S."/>
            <person name="Martin F."/>
            <person name="Montanini B."/>
            <person name="Napoli C."/>
            <person name="Nelson D.R."/>
            <person name="Nelson C."/>
            <person name="Nieminen K."/>
            <person name="Nilsson O."/>
            <person name="Pereda V."/>
            <person name="Peter G."/>
            <person name="Philippe R."/>
            <person name="Pilate G."/>
            <person name="Poliakov A."/>
            <person name="Razumovskaya J."/>
            <person name="Richardson P."/>
            <person name="Rinaldi C."/>
            <person name="Ritland K."/>
            <person name="Rouze P."/>
            <person name="Ryaboy D."/>
            <person name="Schmutz J."/>
            <person name="Schrader J."/>
            <person name="Segerman B."/>
            <person name="Shin H."/>
            <person name="Siddiqui A."/>
            <person name="Sterky F."/>
            <person name="Terry A."/>
            <person name="Tsai C.J."/>
            <person name="Uberbacher E."/>
            <person name="Unneberg P."/>
            <person name="Vahala J."/>
            <person name="Wall K."/>
            <person name="Wessler S."/>
            <person name="Yang G."/>
            <person name="Yin T."/>
            <person name="Douglas C."/>
            <person name="Marra M."/>
            <person name="Sandberg G."/>
            <person name="Van de Peer Y."/>
            <person name="Rokhsar D."/>
        </authorList>
    </citation>
    <scope>NUCLEOTIDE SEQUENCE [LARGE SCALE GENOMIC DNA]</scope>
    <source>
        <strain evidence="2">cv. Nisqually</strain>
    </source>
</reference>
<organism evidence="1 2">
    <name type="scientific">Populus trichocarpa</name>
    <name type="common">Western balsam poplar</name>
    <name type="synonym">Populus balsamifera subsp. trichocarpa</name>
    <dbReference type="NCBI Taxonomy" id="3694"/>
    <lineage>
        <taxon>Eukaryota</taxon>
        <taxon>Viridiplantae</taxon>
        <taxon>Streptophyta</taxon>
        <taxon>Embryophyta</taxon>
        <taxon>Tracheophyta</taxon>
        <taxon>Spermatophyta</taxon>
        <taxon>Magnoliopsida</taxon>
        <taxon>eudicotyledons</taxon>
        <taxon>Gunneridae</taxon>
        <taxon>Pentapetalae</taxon>
        <taxon>rosids</taxon>
        <taxon>fabids</taxon>
        <taxon>Malpighiales</taxon>
        <taxon>Salicaceae</taxon>
        <taxon>Saliceae</taxon>
        <taxon>Populus</taxon>
    </lineage>
</organism>
<sequence>MWVTSVSFESFSMGLCIVQDITSDLEVFNLVIGLPDWPWTACNSVNFPGTTRGVCKREDPGQAAAYNACGTYYEGHALVLWWCITILLREKDGEKCLQEEGDYRVEDE</sequence>
<keyword evidence="2" id="KW-1185">Reference proteome</keyword>
<comment type="caution">
    <text evidence="1">The sequence shown here is derived from an EMBL/GenBank/DDBJ whole genome shotgun (WGS) entry which is preliminary data.</text>
</comment>
<proteinExistence type="predicted"/>
<dbReference type="EMBL" id="CM009298">
    <property type="protein sequence ID" value="KAI9388624.1"/>
    <property type="molecule type" value="Genomic_DNA"/>
</dbReference>
<evidence type="ECO:0000313" key="2">
    <source>
        <dbReference type="Proteomes" id="UP000006729"/>
    </source>
</evidence>